<evidence type="ECO:0000313" key="3">
    <source>
        <dbReference type="EMBL" id="EKM58151.1"/>
    </source>
</evidence>
<evidence type="ECO:0000256" key="2">
    <source>
        <dbReference type="SAM" id="Phobius"/>
    </source>
</evidence>
<dbReference type="AlphaFoldDB" id="K5V621"/>
<reference evidence="3 4" key="1">
    <citation type="journal article" date="2012" name="BMC Genomics">
        <title>Comparative genomics of the white-rot fungi, Phanerochaete carnosa and P. chrysosporium, to elucidate the genetic basis of the distinct wood types they colonize.</title>
        <authorList>
            <person name="Suzuki H."/>
            <person name="MacDonald J."/>
            <person name="Syed K."/>
            <person name="Salamov A."/>
            <person name="Hori C."/>
            <person name="Aerts A."/>
            <person name="Henrissat B."/>
            <person name="Wiebenga A."/>
            <person name="vanKuyk P.A."/>
            <person name="Barry K."/>
            <person name="Lindquist E."/>
            <person name="LaButti K."/>
            <person name="Lapidus A."/>
            <person name="Lucas S."/>
            <person name="Coutinho P."/>
            <person name="Gong Y."/>
            <person name="Samejima M."/>
            <person name="Mahadevan R."/>
            <person name="Abou-Zaid M."/>
            <person name="de Vries R.P."/>
            <person name="Igarashi K."/>
            <person name="Yadav J.S."/>
            <person name="Grigoriev I.V."/>
            <person name="Master E.R."/>
        </authorList>
    </citation>
    <scope>NUCLEOTIDE SEQUENCE [LARGE SCALE GENOMIC DNA]</scope>
    <source>
        <strain evidence="3 4">HHB-10118-sp</strain>
    </source>
</reference>
<dbReference type="OrthoDB" id="3351617at2759"/>
<gene>
    <name evidence="3" type="ORF">PHACADRAFT_206985</name>
</gene>
<feature type="transmembrane region" description="Helical" evidence="2">
    <location>
        <begin position="74"/>
        <end position="93"/>
    </location>
</feature>
<dbReference type="HOGENOM" id="CLU_044614_3_2_1"/>
<feature type="transmembrane region" description="Helical" evidence="2">
    <location>
        <begin position="137"/>
        <end position="158"/>
    </location>
</feature>
<organism evidence="3 4">
    <name type="scientific">Phanerochaete carnosa (strain HHB-10118-sp)</name>
    <name type="common">White-rot fungus</name>
    <name type="synonym">Peniophora carnosa</name>
    <dbReference type="NCBI Taxonomy" id="650164"/>
    <lineage>
        <taxon>Eukaryota</taxon>
        <taxon>Fungi</taxon>
        <taxon>Dikarya</taxon>
        <taxon>Basidiomycota</taxon>
        <taxon>Agaricomycotina</taxon>
        <taxon>Agaricomycetes</taxon>
        <taxon>Polyporales</taxon>
        <taxon>Phanerochaetaceae</taxon>
        <taxon>Phanerochaete</taxon>
    </lineage>
</organism>
<keyword evidence="2" id="KW-0812">Transmembrane</keyword>
<keyword evidence="2" id="KW-0472">Membrane</keyword>
<dbReference type="EMBL" id="JH930470">
    <property type="protein sequence ID" value="EKM58151.1"/>
    <property type="molecule type" value="Genomic_DNA"/>
</dbReference>
<feature type="transmembrane region" description="Helical" evidence="2">
    <location>
        <begin position="208"/>
        <end position="228"/>
    </location>
</feature>
<dbReference type="Proteomes" id="UP000008370">
    <property type="component" value="Unassembled WGS sequence"/>
</dbReference>
<dbReference type="STRING" id="650164.K5V621"/>
<dbReference type="InParanoid" id="K5V621"/>
<evidence type="ECO:0000313" key="4">
    <source>
        <dbReference type="Proteomes" id="UP000008370"/>
    </source>
</evidence>
<accession>K5V621</accession>
<sequence length="251" mass="28419">MALPMATADLIGTLLETMCYGEWLWLNRSTRDKLIHLTLQVNRILHAFTDHLDVANAPGTYYRTLNGWYSAVKASIYTVLTLVCDALMIYRVFVVHDRKWLAIAVPSVLFLTNISLGVWYIWCVSRPPKAEDMQIGSYYAVTILLNLLCTVMISWKIWGIHRKLPGPTVAGIRIMGVTAVIIESAVIYSCVHIPLIVMRFMHTTGLPIVLDPMYPIIGMIFSTVMIRASREHRDTSKDGEPPRVTHSETEQ</sequence>
<dbReference type="RefSeq" id="XP_007393478.1">
    <property type="nucleotide sequence ID" value="XM_007393416.1"/>
</dbReference>
<evidence type="ECO:0000256" key="1">
    <source>
        <dbReference type="SAM" id="MobiDB-lite"/>
    </source>
</evidence>
<feature type="transmembrane region" description="Helical" evidence="2">
    <location>
        <begin position="100"/>
        <end position="122"/>
    </location>
</feature>
<keyword evidence="2" id="KW-1133">Transmembrane helix</keyword>
<name>K5V621_PHACS</name>
<dbReference type="KEGG" id="pco:PHACADRAFT_206985"/>
<proteinExistence type="predicted"/>
<feature type="region of interest" description="Disordered" evidence="1">
    <location>
        <begin position="231"/>
        <end position="251"/>
    </location>
</feature>
<feature type="transmembrane region" description="Helical" evidence="2">
    <location>
        <begin position="170"/>
        <end position="196"/>
    </location>
</feature>
<dbReference type="GeneID" id="18912569"/>
<protein>
    <submittedName>
        <fullName evidence="3">Uncharacterized protein</fullName>
    </submittedName>
</protein>
<keyword evidence="4" id="KW-1185">Reference proteome</keyword>